<keyword evidence="1" id="KW-0004">4Fe-4S</keyword>
<reference evidence="8" key="1">
    <citation type="journal article" date="2020" name="mSystems">
        <title>Genome- and Community-Level Interaction Insights into Carbon Utilization and Element Cycling Functions of Hydrothermarchaeota in Hydrothermal Sediment.</title>
        <authorList>
            <person name="Zhou Z."/>
            <person name="Liu Y."/>
            <person name="Xu W."/>
            <person name="Pan J."/>
            <person name="Luo Z.H."/>
            <person name="Li M."/>
        </authorList>
    </citation>
    <scope>NUCLEOTIDE SEQUENCE [LARGE SCALE GENOMIC DNA]</scope>
    <source>
        <strain evidence="8">SpSt-62</strain>
        <strain evidence="7">SpSt-97</strain>
    </source>
</reference>
<dbReference type="PANTHER" id="PTHR36214:SF3">
    <property type="entry name" value="ACETYL-COA DECARBONYLASE_SYNTHASE COMPLEX SUBUNIT GAMMA"/>
    <property type="match status" value="1"/>
</dbReference>
<dbReference type="Pfam" id="PF00037">
    <property type="entry name" value="Fer4"/>
    <property type="match status" value="1"/>
</dbReference>
<feature type="domain" description="4Fe-4S ferredoxin-type" evidence="5">
    <location>
        <begin position="71"/>
        <end position="100"/>
    </location>
</feature>
<keyword evidence="2" id="KW-0479">Metal-binding</keyword>
<comment type="caution">
    <text evidence="8">The sequence shown here is derived from an EMBL/GenBank/DDBJ whole genome shotgun (WGS) entry which is preliminary data.</text>
</comment>
<sequence length="156" mass="17527">MAITPMEVYKLLPKTNCKKCGEQTCMAFAFKVVNRERQIEECTPLFEEDRYKKQREELLKLLEPLKKATETGLIVNEEKCVGCANCIVVCPVHVAEDPKGAGIGRGPTIENPILRLENGVVKVVNMHLCRRYGKNRILCVACRENCPSDAISFLEG</sequence>
<protein>
    <submittedName>
        <fullName evidence="8">4Fe-4S dicluster domain-containing protein</fullName>
    </submittedName>
</protein>
<evidence type="ECO:0000313" key="7">
    <source>
        <dbReference type="EMBL" id="HGE66011.1"/>
    </source>
</evidence>
<dbReference type="EMBL" id="DTAK01000065">
    <property type="protein sequence ID" value="HGU59959.1"/>
    <property type="molecule type" value="Genomic_DNA"/>
</dbReference>
<dbReference type="Gene3D" id="1.10.15.40">
    <property type="entry name" value="Electron transport complex subunit B, putative Fe-S cluster"/>
    <property type="match status" value="1"/>
</dbReference>
<dbReference type="PROSITE" id="PS00198">
    <property type="entry name" value="4FE4S_FER_1"/>
    <property type="match status" value="1"/>
</dbReference>
<dbReference type="PROSITE" id="PS51379">
    <property type="entry name" value="4FE4S_FER_2"/>
    <property type="match status" value="1"/>
</dbReference>
<organism evidence="8">
    <name type="scientific">Geoglobus ahangari</name>
    <dbReference type="NCBI Taxonomy" id="113653"/>
    <lineage>
        <taxon>Archaea</taxon>
        <taxon>Methanobacteriati</taxon>
        <taxon>Methanobacteriota</taxon>
        <taxon>Archaeoglobi</taxon>
        <taxon>Archaeoglobales</taxon>
        <taxon>Archaeoglobaceae</taxon>
        <taxon>Geoglobus</taxon>
    </lineage>
</organism>
<name>A0A7C4WCQ7_9EURY</name>
<keyword evidence="4" id="KW-0411">Iron-sulfur</keyword>
<feature type="domain" description="4Fe-4S" evidence="6">
    <location>
        <begin position="1"/>
        <end position="60"/>
    </location>
</feature>
<dbReference type="InterPro" id="IPR007202">
    <property type="entry name" value="4Fe-4S_dom"/>
</dbReference>
<evidence type="ECO:0000256" key="2">
    <source>
        <dbReference type="ARBA" id="ARBA00022723"/>
    </source>
</evidence>
<dbReference type="Gene3D" id="3.30.70.20">
    <property type="match status" value="1"/>
</dbReference>
<dbReference type="PROSITE" id="PS51656">
    <property type="entry name" value="4FE4S"/>
    <property type="match status" value="1"/>
</dbReference>
<proteinExistence type="predicted"/>
<evidence type="ECO:0000313" key="8">
    <source>
        <dbReference type="EMBL" id="HGU59959.1"/>
    </source>
</evidence>
<dbReference type="PANTHER" id="PTHR36214">
    <property type="match status" value="1"/>
</dbReference>
<evidence type="ECO:0000259" key="5">
    <source>
        <dbReference type="PROSITE" id="PS51379"/>
    </source>
</evidence>
<evidence type="ECO:0000259" key="6">
    <source>
        <dbReference type="PROSITE" id="PS51656"/>
    </source>
</evidence>
<dbReference type="InterPro" id="IPR017900">
    <property type="entry name" value="4Fe4S_Fe_S_CS"/>
</dbReference>
<dbReference type="InterPro" id="IPR017896">
    <property type="entry name" value="4Fe4S_Fe-S-bd"/>
</dbReference>
<dbReference type="InterPro" id="IPR051069">
    <property type="entry name" value="ACDS_complex_subunit"/>
</dbReference>
<dbReference type="Pfam" id="PF04060">
    <property type="entry name" value="FeS"/>
    <property type="match status" value="1"/>
</dbReference>
<evidence type="ECO:0000256" key="4">
    <source>
        <dbReference type="ARBA" id="ARBA00023014"/>
    </source>
</evidence>
<evidence type="ECO:0000256" key="3">
    <source>
        <dbReference type="ARBA" id="ARBA00023004"/>
    </source>
</evidence>
<keyword evidence="3" id="KW-0408">Iron</keyword>
<dbReference type="GO" id="GO:0016491">
    <property type="term" value="F:oxidoreductase activity"/>
    <property type="evidence" value="ECO:0007669"/>
    <property type="project" value="UniProtKB-ARBA"/>
</dbReference>
<dbReference type="EMBL" id="DTPI01000017">
    <property type="protein sequence ID" value="HGE66011.1"/>
    <property type="molecule type" value="Genomic_DNA"/>
</dbReference>
<dbReference type="GO" id="GO:0051539">
    <property type="term" value="F:4 iron, 4 sulfur cluster binding"/>
    <property type="evidence" value="ECO:0007669"/>
    <property type="project" value="UniProtKB-KW"/>
</dbReference>
<dbReference type="GO" id="GO:0046872">
    <property type="term" value="F:metal ion binding"/>
    <property type="evidence" value="ECO:0007669"/>
    <property type="project" value="UniProtKB-KW"/>
</dbReference>
<gene>
    <name evidence="8" type="ORF">ENT89_07495</name>
    <name evidence="7" type="ORF">ENX77_02625</name>
</gene>
<dbReference type="SUPFAM" id="SSF54862">
    <property type="entry name" value="4Fe-4S ferredoxins"/>
    <property type="match status" value="1"/>
</dbReference>
<accession>A0A7C4WCQ7</accession>
<evidence type="ECO:0000256" key="1">
    <source>
        <dbReference type="ARBA" id="ARBA00022485"/>
    </source>
</evidence>
<dbReference type="AlphaFoldDB" id="A0A7C4WCQ7"/>